<keyword evidence="2" id="KW-1185">Reference proteome</keyword>
<name>A0A8X7BBX9_TRICX</name>
<evidence type="ECO:0000313" key="2">
    <source>
        <dbReference type="Proteomes" id="UP000887159"/>
    </source>
</evidence>
<dbReference type="EMBL" id="BMAU01021375">
    <property type="protein sequence ID" value="GFY26386.1"/>
    <property type="molecule type" value="Genomic_DNA"/>
</dbReference>
<dbReference type="AlphaFoldDB" id="A0A8X7BBX9"/>
<accession>A0A8X7BBX9</accession>
<gene>
    <name evidence="1" type="primary">X975_08203</name>
    <name evidence="1" type="ORF">TNCV_25831</name>
</gene>
<protein>
    <submittedName>
        <fullName evidence="1">SCAN domain-containing protein 3</fullName>
    </submittedName>
</protein>
<sequence length="86" mass="9377">MNKIRKIPAGLDCPTVPSEEFVGVDDDNVCTAPIMADKDILKFVQSSKNISDTDVDDENEMNFIVPVSASSEMRNIIKSVRSCLGA</sequence>
<dbReference type="Proteomes" id="UP000887159">
    <property type="component" value="Unassembled WGS sequence"/>
</dbReference>
<proteinExistence type="predicted"/>
<comment type="caution">
    <text evidence="1">The sequence shown here is derived from an EMBL/GenBank/DDBJ whole genome shotgun (WGS) entry which is preliminary data.</text>
</comment>
<organism evidence="1 2">
    <name type="scientific">Trichonephila clavipes</name>
    <name type="common">Golden silk orbweaver</name>
    <name type="synonym">Nephila clavipes</name>
    <dbReference type="NCBI Taxonomy" id="2585209"/>
    <lineage>
        <taxon>Eukaryota</taxon>
        <taxon>Metazoa</taxon>
        <taxon>Ecdysozoa</taxon>
        <taxon>Arthropoda</taxon>
        <taxon>Chelicerata</taxon>
        <taxon>Arachnida</taxon>
        <taxon>Araneae</taxon>
        <taxon>Araneomorphae</taxon>
        <taxon>Entelegynae</taxon>
        <taxon>Araneoidea</taxon>
        <taxon>Nephilidae</taxon>
        <taxon>Trichonephila</taxon>
    </lineage>
</organism>
<evidence type="ECO:0000313" key="1">
    <source>
        <dbReference type="EMBL" id="GFY26386.1"/>
    </source>
</evidence>
<reference evidence="1" key="1">
    <citation type="submission" date="2020-08" db="EMBL/GenBank/DDBJ databases">
        <title>Multicomponent nature underlies the extraordinary mechanical properties of spider dragline silk.</title>
        <authorList>
            <person name="Kono N."/>
            <person name="Nakamura H."/>
            <person name="Mori M."/>
            <person name="Yoshida Y."/>
            <person name="Ohtoshi R."/>
            <person name="Malay A.D."/>
            <person name="Moran D.A.P."/>
            <person name="Tomita M."/>
            <person name="Numata K."/>
            <person name="Arakawa K."/>
        </authorList>
    </citation>
    <scope>NUCLEOTIDE SEQUENCE</scope>
</reference>